<keyword evidence="2" id="KW-0812">Transmembrane</keyword>
<reference evidence="4 5" key="1">
    <citation type="submission" date="2017-12" db="EMBL/GenBank/DDBJ databases">
        <title>Phylogenetic diversity of female urinary microbiome.</title>
        <authorList>
            <person name="Thomas-White K."/>
            <person name="Wolfe A.J."/>
        </authorList>
    </citation>
    <scope>NUCLEOTIDE SEQUENCE [LARGE SCALE GENOMIC DNA]</scope>
    <source>
        <strain evidence="4 5">UMB0402</strain>
    </source>
</reference>
<feature type="compositionally biased region" description="Basic and acidic residues" evidence="1">
    <location>
        <begin position="219"/>
        <end position="237"/>
    </location>
</feature>
<dbReference type="RefSeq" id="WP_024332404.1">
    <property type="nucleotide sequence ID" value="NZ_KQ955226.1"/>
</dbReference>
<feature type="compositionally biased region" description="Basic and acidic residues" evidence="1">
    <location>
        <begin position="271"/>
        <end position="288"/>
    </location>
</feature>
<sequence>MNEFLGKPVSISAKRLSVGATTLLLGAALAAQGAVAAHADPAPGATTPSAGQSAPAIPDTVGFANVSNDYEHVSGVYAFSDKDGKTDAFYVSTALNLETGNIKVRVFGPDKQLRYILNAEKGSTLDISRKLFGEGADKPKVEVNTSTDKGGTLVFTPAREGKAENKYAAKYLYLPTEATPSVPAEYSSENDKAEGADKPGGTTKPAEDTKPANTPDSNKQGKDTKPTEGDKQGKDTKPAQPARPSDSPAITAPSTAEGTTTTPSHSGADNGDDKQEGAAGNEHADHDAQQVGEDNDSVSEPDSQEDEVQDSQEGEDQDSNQDGDQPASEQDASSSLADTGVGFQAGIAGASLAILCGVGALALRRKQN</sequence>
<evidence type="ECO:0000256" key="2">
    <source>
        <dbReference type="SAM" id="Phobius"/>
    </source>
</evidence>
<evidence type="ECO:0008006" key="6">
    <source>
        <dbReference type="Google" id="ProtNLM"/>
    </source>
</evidence>
<feature type="signal peptide" evidence="3">
    <location>
        <begin position="1"/>
        <end position="39"/>
    </location>
</feature>
<feature type="compositionally biased region" description="Acidic residues" evidence="1">
    <location>
        <begin position="293"/>
        <end position="321"/>
    </location>
</feature>
<dbReference type="Proteomes" id="UP000235122">
    <property type="component" value="Unassembled WGS sequence"/>
</dbReference>
<evidence type="ECO:0000256" key="1">
    <source>
        <dbReference type="SAM" id="MobiDB-lite"/>
    </source>
</evidence>
<dbReference type="EMBL" id="PKKO01000003">
    <property type="protein sequence ID" value="PKY72416.1"/>
    <property type="molecule type" value="Genomic_DNA"/>
</dbReference>
<evidence type="ECO:0000256" key="3">
    <source>
        <dbReference type="SAM" id="SignalP"/>
    </source>
</evidence>
<feature type="region of interest" description="Disordered" evidence="1">
    <location>
        <begin position="181"/>
        <end position="337"/>
    </location>
</feature>
<feature type="compositionally biased region" description="Polar residues" evidence="1">
    <location>
        <begin position="322"/>
        <end position="337"/>
    </location>
</feature>
<comment type="caution">
    <text evidence="4">The sequence shown here is derived from an EMBL/GenBank/DDBJ whole genome shotgun (WGS) entry which is preliminary data.</text>
</comment>
<keyword evidence="5" id="KW-1185">Reference proteome</keyword>
<evidence type="ECO:0000313" key="4">
    <source>
        <dbReference type="EMBL" id="PKY72416.1"/>
    </source>
</evidence>
<accession>A0A2I1IMQ8</accession>
<proteinExistence type="predicted"/>
<keyword evidence="2" id="KW-1133">Transmembrane helix</keyword>
<evidence type="ECO:0000313" key="5">
    <source>
        <dbReference type="Proteomes" id="UP000235122"/>
    </source>
</evidence>
<keyword evidence="2" id="KW-0472">Membrane</keyword>
<keyword evidence="3" id="KW-0732">Signal</keyword>
<feature type="transmembrane region" description="Helical" evidence="2">
    <location>
        <begin position="341"/>
        <end position="363"/>
    </location>
</feature>
<organism evidence="4 5">
    <name type="scientific">Winkia neuii</name>
    <dbReference type="NCBI Taxonomy" id="33007"/>
    <lineage>
        <taxon>Bacteria</taxon>
        <taxon>Bacillati</taxon>
        <taxon>Actinomycetota</taxon>
        <taxon>Actinomycetes</taxon>
        <taxon>Actinomycetales</taxon>
        <taxon>Actinomycetaceae</taxon>
        <taxon>Winkia</taxon>
    </lineage>
</organism>
<feature type="compositionally biased region" description="Low complexity" evidence="1">
    <location>
        <begin position="251"/>
        <end position="264"/>
    </location>
</feature>
<dbReference type="AlphaFoldDB" id="A0A2I1IMQ8"/>
<dbReference type="GeneID" id="35865940"/>
<gene>
    <name evidence="4" type="ORF">CYJ19_06120</name>
</gene>
<name>A0A2I1IMQ8_9ACTO</name>
<feature type="chain" id="PRO_5038917227" description="Gram-positive cocci surface proteins LPxTG domain-containing protein" evidence="3">
    <location>
        <begin position="40"/>
        <end position="368"/>
    </location>
</feature>
<protein>
    <recommendedName>
        <fullName evidence="6">Gram-positive cocci surface proteins LPxTG domain-containing protein</fullName>
    </recommendedName>
</protein>